<feature type="region of interest" description="Disordered" evidence="1">
    <location>
        <begin position="688"/>
        <end position="712"/>
    </location>
</feature>
<reference evidence="2" key="1">
    <citation type="submission" date="2021-12" db="EMBL/GenBank/DDBJ databases">
        <authorList>
            <person name="King R."/>
        </authorList>
    </citation>
    <scope>NUCLEOTIDE SEQUENCE</scope>
</reference>
<feature type="compositionally biased region" description="Basic residues" evidence="1">
    <location>
        <begin position="898"/>
        <end position="912"/>
    </location>
</feature>
<evidence type="ECO:0000313" key="2">
    <source>
        <dbReference type="EMBL" id="CAH0550960.1"/>
    </source>
</evidence>
<dbReference type="PANTHER" id="PTHR46601:SF1">
    <property type="entry name" value="ADF-H DOMAIN-CONTAINING PROTEIN"/>
    <property type="match status" value="1"/>
</dbReference>
<protein>
    <submittedName>
        <fullName evidence="2">Uncharacterized protein</fullName>
    </submittedName>
</protein>
<feature type="compositionally biased region" description="Polar residues" evidence="1">
    <location>
        <begin position="883"/>
        <end position="894"/>
    </location>
</feature>
<dbReference type="PANTHER" id="PTHR46601">
    <property type="entry name" value="ULP_PROTEASE DOMAIN-CONTAINING PROTEIN"/>
    <property type="match status" value="1"/>
</dbReference>
<name>A0A9P0FEE8_BRAAE</name>
<gene>
    <name evidence="2" type="ORF">MELIAE_LOCUS3666</name>
</gene>
<evidence type="ECO:0000313" key="3">
    <source>
        <dbReference type="Proteomes" id="UP001154078"/>
    </source>
</evidence>
<dbReference type="OrthoDB" id="6761009at2759"/>
<dbReference type="EMBL" id="OV121133">
    <property type="protein sequence ID" value="CAH0550960.1"/>
    <property type="molecule type" value="Genomic_DNA"/>
</dbReference>
<keyword evidence="3" id="KW-1185">Reference proteome</keyword>
<sequence length="942" mass="106785">MESLQRCSVGVKHQVECSKEKHFKRRKAFNENEIYLLERRTNCPGFSNICRLHLKRYKYKYKFFEKICCNPFNAHKKKTKGLWTVSKNCGLKCRESLPTVLEGKKLCATCKVKVLKVISIKAKDNDLNQGEAEEVVSHAVVIAAEKPENSSLTHDPGPSTSDLQIIESLQSHGYGSSSPSDTIELKETVYSPIKGFVDKINTSLSALGQSPIKTKKRMRSRKYVKKKLNKTNLVFRKSFQKILEDNIGNPMLSDEDFDLEGAGQDIMKQLKESFQKTKQMSRKIMILSLSPKSWSKQQIMSYFGATKYMVEKMKDCVKEKGILCTPDPGKGKILPDHLRDLVVGFYREPQISRELPGAKEYKSVLEDGKRVQKQKRLVLGTLKEIYEAFKTTHPNKNIGFSKFCQLRPAECVLAGASGTHSVCVCQTHQNFKLMFMGARLNQLKLPEEDSPFHNYRDILLSTICESQSNDCYRGTCKKCPGDEKLEKILRCQLESNYIDDITYYQWQQTDRCSLEKITASADEFIEKLLSNIPNVRKHDFVAKKQSDFFKRVRDNLPHDEVLVIADFSENYHFIIQDSVQGVHWDNTQATVHPFACYFRDAEGEVKPLSLVIISDSLEHSTTSVHAFQRVLISFLIKKNPSLKKVIYFSDGASSQYKNRYNVTNVLFHEDDFGIPAEWHYYATSHGKGPSDGLGGTLKRNASRASLQRPEDKQIKTPKDLFDWATSKENKMNFAFVSTDDIKSEGKAVAARFRGACEVKGIRQYHAAIPVSSQIICMKYISEESTGINIQMRNSNANADNFEPINTYSTRMSSKKGLTDEELAKILANLSESEDGLDFSDTDSVADLPYLPSDDEDDARTASPIIFANEEDEIESESVLEFDQPSTSTATQDTLPKSKSQKGKGKSKQKKEKVKWNHVGIKLNEEQLTFHGSTDLPSAILNL</sequence>
<accession>A0A9P0FEE8</accession>
<organism evidence="2 3">
    <name type="scientific">Brassicogethes aeneus</name>
    <name type="common">Rape pollen beetle</name>
    <name type="synonym">Meligethes aeneus</name>
    <dbReference type="NCBI Taxonomy" id="1431903"/>
    <lineage>
        <taxon>Eukaryota</taxon>
        <taxon>Metazoa</taxon>
        <taxon>Ecdysozoa</taxon>
        <taxon>Arthropoda</taxon>
        <taxon>Hexapoda</taxon>
        <taxon>Insecta</taxon>
        <taxon>Pterygota</taxon>
        <taxon>Neoptera</taxon>
        <taxon>Endopterygota</taxon>
        <taxon>Coleoptera</taxon>
        <taxon>Polyphaga</taxon>
        <taxon>Cucujiformia</taxon>
        <taxon>Nitidulidae</taxon>
        <taxon>Meligethinae</taxon>
        <taxon>Brassicogethes</taxon>
    </lineage>
</organism>
<proteinExistence type="predicted"/>
<evidence type="ECO:0000256" key="1">
    <source>
        <dbReference type="SAM" id="MobiDB-lite"/>
    </source>
</evidence>
<dbReference type="AlphaFoldDB" id="A0A9P0FEE8"/>
<feature type="region of interest" description="Disordered" evidence="1">
    <location>
        <begin position="872"/>
        <end position="915"/>
    </location>
</feature>
<dbReference type="Proteomes" id="UP001154078">
    <property type="component" value="Chromosome 2"/>
</dbReference>